<dbReference type="EMBL" id="LWDP01000012">
    <property type="protein sequence ID" value="ORD94667.1"/>
    <property type="molecule type" value="Genomic_DNA"/>
</dbReference>
<comment type="caution">
    <text evidence="2">The sequence shown here is derived from an EMBL/GenBank/DDBJ whole genome shotgun (WGS) entry which is preliminary data.</text>
</comment>
<dbReference type="Gene3D" id="2.130.10.10">
    <property type="entry name" value="YVTN repeat-like/Quinoprotein amine dehydrogenase"/>
    <property type="match status" value="1"/>
</dbReference>
<dbReference type="Pfam" id="PF03178">
    <property type="entry name" value="CPSF_A"/>
    <property type="match status" value="1"/>
</dbReference>
<organism evidence="2 3">
    <name type="scientific">Enterospora canceri</name>
    <dbReference type="NCBI Taxonomy" id="1081671"/>
    <lineage>
        <taxon>Eukaryota</taxon>
        <taxon>Fungi</taxon>
        <taxon>Fungi incertae sedis</taxon>
        <taxon>Microsporidia</taxon>
        <taxon>Enterocytozoonidae</taxon>
        <taxon>Enterospora</taxon>
    </lineage>
</organism>
<dbReference type="VEuPathDB" id="MicrosporidiaDB:ECANGB1_225"/>
<dbReference type="GO" id="GO:0005634">
    <property type="term" value="C:nucleus"/>
    <property type="evidence" value="ECO:0007669"/>
    <property type="project" value="InterPro"/>
</dbReference>
<reference evidence="2 3" key="1">
    <citation type="journal article" date="2017" name="Environ. Microbiol.">
        <title>Decay of the glycolytic pathway and adaptation to intranuclear parasitism within Enterocytozoonidae microsporidia.</title>
        <authorList>
            <person name="Wiredu Boakye D."/>
            <person name="Jaroenlak P."/>
            <person name="Prachumwat A."/>
            <person name="Williams T.A."/>
            <person name="Bateman K.S."/>
            <person name="Itsathitphaisarn O."/>
            <person name="Sritunyalucksana K."/>
            <person name="Paszkiewicz K.H."/>
            <person name="Moore K.A."/>
            <person name="Stentiford G.D."/>
            <person name="Williams B.A."/>
        </authorList>
    </citation>
    <scope>NUCLEOTIDE SEQUENCE [LARGE SCALE GENOMIC DNA]</scope>
    <source>
        <strain evidence="2 3">GB1</strain>
    </source>
</reference>
<evidence type="ECO:0000313" key="3">
    <source>
        <dbReference type="Proteomes" id="UP000192639"/>
    </source>
</evidence>
<dbReference type="AlphaFoldDB" id="A0A1Y1S8Y6"/>
<dbReference type="OrthoDB" id="6109at2759"/>
<dbReference type="Proteomes" id="UP000192639">
    <property type="component" value="Unassembled WGS sequence"/>
</dbReference>
<dbReference type="GO" id="GO:0003676">
    <property type="term" value="F:nucleic acid binding"/>
    <property type="evidence" value="ECO:0007669"/>
    <property type="project" value="InterPro"/>
</dbReference>
<gene>
    <name evidence="2" type="primary">CFT1</name>
    <name evidence="2" type="ORF">ECANGB1_225</name>
</gene>
<accession>A0A1Y1S8Y6</accession>
<name>A0A1Y1S8Y6_9MICR</name>
<sequence length="1000" mass="116281">MNQDVIVIKYDYMIKIYTVGFVFLRQKHFYDRITDISMDGEMLVVLLGNKIIQCSLQFESIALRELNEPFFSIECYDGLCIVTNKKTVAHFKLRKKQIAVNTITGDIIKQVRFYPSTILMCKNTRLQLLNIDGKMTLLEEYELLAVPILIESLDKCIVVIYRHGLEVIYKSNRFLYRLCNLFYNDARFESKTEPDCCSSGKKKRIEVKLLGENSTKKDITHYTAEFSEFKVIFESIKCVQTADEILLINGNGDTYRLIIDIDVNIIRNVELKFIEKRPEPTAVAYCKTGYVIACKKDYLVGVSNGVRSELRHLGNLHTIEIRPNRLIYYTEDVGLVHEKSIKLDNHIPYHTECSDIKEDDGELYYYSRNQWVLYDGNQTDKKFRGNETKSGNLFDSEGEYEIEAESNRIKLSKSNRVVFIIWIEDMNSMIKTDEKAARSSIEIEQILLKKYKETLNVFLVVDGFLYIYRLNGEYLEKQFVEELIYFQNTIKTDQTYMFKCNRFIYTKSIVPYFIFVENEIIYTKSRMPYDKIIQVKEEVFYTVRNRLGATNENKIQYERLCDMEVKTVPKFRYRGIEEANSSEVAKKKFVGAKYSRQLNLVNCVIGFNYIIGVGVARDCYRNVPVVPVVHRQTDDNKTVTERINPYIEDNRTAVMGSTLRFSLILYNQNRQFIESVPLDENEYVVDTKIILEHFVLVAVTSVETEDRVAKSRLILYQIVSIVSNKNEPGKNIKLKYITHEITKYATHSIDIFYKQIHKEKHTLNDILVCVGVGTRLMVYEVSYDEFTAVGRMEVGISTVSIQVLRNLVLLGDMFNGMQLHFMRPDNPLKLSELATTNAIRDIQCVYTVVDNHDVLFTCVTKMGEIYGFKYEPEETNTFKGTRLVKQFAIDTKIGGVAHTAQRCNENYTVINNTIFMIKEVGNYDKLYGVICDVLDNTMELNAEDCMEMNELLTNVPEMVYQKNVLLEYQNMSHQDRATVESRLQMSRVKIVDNLADLMDE</sequence>
<evidence type="ECO:0000313" key="2">
    <source>
        <dbReference type="EMBL" id="ORD94667.1"/>
    </source>
</evidence>
<dbReference type="InterPro" id="IPR004871">
    <property type="entry name" value="RSE1/DDB1/CPSF1_C"/>
</dbReference>
<protein>
    <submittedName>
        <fullName evidence="2">CFT1</fullName>
    </submittedName>
</protein>
<evidence type="ECO:0000259" key="1">
    <source>
        <dbReference type="Pfam" id="PF03178"/>
    </source>
</evidence>
<keyword evidence="3" id="KW-1185">Reference proteome</keyword>
<proteinExistence type="predicted"/>
<dbReference type="InterPro" id="IPR015943">
    <property type="entry name" value="WD40/YVTN_repeat-like_dom_sf"/>
</dbReference>
<feature type="domain" description="RSE1/DDB1/CPSF1 C-terminal" evidence="1">
    <location>
        <begin position="662"/>
        <end position="886"/>
    </location>
</feature>